<keyword evidence="1" id="KW-0687">Ribonucleoprotein</keyword>
<protein>
    <submittedName>
        <fullName evidence="1">Ribosomal protein S27E</fullName>
    </submittedName>
</protein>
<dbReference type="AlphaFoldDB" id="A0A841KV12"/>
<dbReference type="Proteomes" id="UP000579281">
    <property type="component" value="Unassembled WGS sequence"/>
</dbReference>
<gene>
    <name evidence="1" type="ORF">HNQ80_003657</name>
</gene>
<organism evidence="1 2">
    <name type="scientific">Anaerosolibacter carboniphilus</name>
    <dbReference type="NCBI Taxonomy" id="1417629"/>
    <lineage>
        <taxon>Bacteria</taxon>
        <taxon>Bacillati</taxon>
        <taxon>Bacillota</taxon>
        <taxon>Clostridia</taxon>
        <taxon>Peptostreptococcales</taxon>
        <taxon>Thermotaleaceae</taxon>
        <taxon>Anaerosolibacter</taxon>
    </lineage>
</organism>
<sequence length="235" mass="26311">MATLNLLLNFGKKMEMRMNMPTFMALDLLDRVDNAVAKEENKPIFVMTPMDGKGLMVYPKMVLFGYVDEEGTAELTELSKRNPLHNLQGCSCKLTPPVPEIDISPEVNIPGEIKEPVSYGHWPRGVELPVPREVKEEPVHISTNDADKPRLIFFQCEDCGAVQYKFGHEGDTATCHRCKTETKLDGITDGAYKCPKCNASATFKVSNEVSVVPCKNCHSPIDLVYNDKKDKFVSR</sequence>
<comment type="caution">
    <text evidence="1">The sequence shown here is derived from an EMBL/GenBank/DDBJ whole genome shotgun (WGS) entry which is preliminary data.</text>
</comment>
<dbReference type="RefSeq" id="WP_184312034.1">
    <property type="nucleotide sequence ID" value="NZ_JACHEN010000025.1"/>
</dbReference>
<accession>A0A841KV12</accession>
<name>A0A841KV12_9FIRM</name>
<keyword evidence="1" id="KW-0689">Ribosomal protein</keyword>
<reference evidence="1 2" key="1">
    <citation type="submission" date="2020-08" db="EMBL/GenBank/DDBJ databases">
        <title>Genomic Encyclopedia of Type Strains, Phase IV (KMG-IV): sequencing the most valuable type-strain genomes for metagenomic binning, comparative biology and taxonomic classification.</title>
        <authorList>
            <person name="Goeker M."/>
        </authorList>
    </citation>
    <scope>NUCLEOTIDE SEQUENCE [LARGE SCALE GENOMIC DNA]</scope>
    <source>
        <strain evidence="1 2">DSM 103526</strain>
    </source>
</reference>
<evidence type="ECO:0000313" key="1">
    <source>
        <dbReference type="EMBL" id="MBB6217534.1"/>
    </source>
</evidence>
<dbReference type="GO" id="GO:0005840">
    <property type="term" value="C:ribosome"/>
    <property type="evidence" value="ECO:0007669"/>
    <property type="project" value="UniProtKB-KW"/>
</dbReference>
<keyword evidence="2" id="KW-1185">Reference proteome</keyword>
<dbReference type="EMBL" id="JACHEN010000025">
    <property type="protein sequence ID" value="MBB6217534.1"/>
    <property type="molecule type" value="Genomic_DNA"/>
</dbReference>
<evidence type="ECO:0000313" key="2">
    <source>
        <dbReference type="Proteomes" id="UP000579281"/>
    </source>
</evidence>
<proteinExistence type="predicted"/>